<dbReference type="CDD" id="cd16344">
    <property type="entry name" value="LMWPAP"/>
    <property type="match status" value="1"/>
</dbReference>
<dbReference type="InterPro" id="IPR017867">
    <property type="entry name" value="Tyr_phospatase_low_mol_wt"/>
</dbReference>
<evidence type="ECO:0000256" key="2">
    <source>
        <dbReference type="ARBA" id="ARBA00022801"/>
    </source>
</evidence>
<keyword evidence="2" id="KW-0378">Hydrolase</keyword>
<reference evidence="5 6" key="1">
    <citation type="submission" date="2023-09" db="EMBL/GenBank/DDBJ databases">
        <authorList>
            <person name="Page C.A."/>
            <person name="Perez-Diaz I.M."/>
        </authorList>
    </citation>
    <scope>NUCLEOTIDE SEQUENCE [LARGE SCALE GENOMIC DNA]</scope>
    <source>
        <strain evidence="5 6">Ll15</strain>
    </source>
</reference>
<comment type="similarity">
    <text evidence="1">Belongs to the low molecular weight phosphotyrosine protein phosphatase family.</text>
</comment>
<dbReference type="PRINTS" id="PR00719">
    <property type="entry name" value="LMWPTPASE"/>
</dbReference>
<protein>
    <submittedName>
        <fullName evidence="5">Low molecular weight protein arginine phosphatase</fullName>
    </submittedName>
</protein>
<keyword evidence="3" id="KW-0904">Protein phosphatase</keyword>
<proteinExistence type="inferred from homology"/>
<name>A0ABZ0RWA4_9BACI</name>
<sequence>MNIYFVCTGNTCRSPMAEAILKAKQLPNVSIRSAGIYALEGGEMSVNAQRVLNDENIPHSHTSRQVTGEDIEWADVILTMTTAHKELLLHSFEAAAQKTYTLKEYVTPYTALDVSDPFGGDLHTYKQTFYELQHLIEELVQKQEGGTNSE</sequence>
<dbReference type="SMART" id="SM00226">
    <property type="entry name" value="LMWPc"/>
    <property type="match status" value="1"/>
</dbReference>
<evidence type="ECO:0000256" key="1">
    <source>
        <dbReference type="ARBA" id="ARBA00011063"/>
    </source>
</evidence>
<dbReference type="PANTHER" id="PTHR11717:SF31">
    <property type="entry name" value="LOW MOLECULAR WEIGHT PROTEIN-TYROSINE-PHOSPHATASE ETP-RELATED"/>
    <property type="match status" value="1"/>
</dbReference>
<keyword evidence="6" id="KW-1185">Reference proteome</keyword>
<dbReference type="Pfam" id="PF01451">
    <property type="entry name" value="LMWPc"/>
    <property type="match status" value="1"/>
</dbReference>
<dbReference type="Proteomes" id="UP001322664">
    <property type="component" value="Chromosome"/>
</dbReference>
<dbReference type="InterPro" id="IPR050438">
    <property type="entry name" value="LMW_PTPase"/>
</dbReference>
<evidence type="ECO:0000313" key="6">
    <source>
        <dbReference type="Proteomes" id="UP001322664"/>
    </source>
</evidence>
<dbReference type="SUPFAM" id="SSF52788">
    <property type="entry name" value="Phosphotyrosine protein phosphatases I"/>
    <property type="match status" value="1"/>
</dbReference>
<dbReference type="InterPro" id="IPR036196">
    <property type="entry name" value="Ptyr_pPase_sf"/>
</dbReference>
<gene>
    <name evidence="5" type="ORF">R6U77_02160</name>
</gene>
<evidence type="ECO:0000313" key="5">
    <source>
        <dbReference type="EMBL" id="WPK12523.1"/>
    </source>
</evidence>
<dbReference type="PANTHER" id="PTHR11717">
    <property type="entry name" value="LOW MOLECULAR WEIGHT PROTEIN TYROSINE PHOSPHATASE"/>
    <property type="match status" value="1"/>
</dbReference>
<dbReference type="RefSeq" id="WP_319837245.1">
    <property type="nucleotide sequence ID" value="NZ_CP137624.1"/>
</dbReference>
<accession>A0ABZ0RWA4</accession>
<dbReference type="Gene3D" id="3.40.50.2300">
    <property type="match status" value="1"/>
</dbReference>
<organism evidence="5 6">
    <name type="scientific">Lysinibacillus louembei</name>
    <dbReference type="NCBI Taxonomy" id="1470088"/>
    <lineage>
        <taxon>Bacteria</taxon>
        <taxon>Bacillati</taxon>
        <taxon>Bacillota</taxon>
        <taxon>Bacilli</taxon>
        <taxon>Bacillales</taxon>
        <taxon>Bacillaceae</taxon>
        <taxon>Lysinibacillus</taxon>
    </lineage>
</organism>
<evidence type="ECO:0000259" key="4">
    <source>
        <dbReference type="SMART" id="SM00226"/>
    </source>
</evidence>
<dbReference type="InterPro" id="IPR023485">
    <property type="entry name" value="Ptyr_pPase"/>
</dbReference>
<feature type="domain" description="Phosphotyrosine protein phosphatase I" evidence="4">
    <location>
        <begin position="1"/>
        <end position="142"/>
    </location>
</feature>
<dbReference type="EMBL" id="CP137624">
    <property type="protein sequence ID" value="WPK12523.1"/>
    <property type="molecule type" value="Genomic_DNA"/>
</dbReference>
<evidence type="ECO:0000256" key="3">
    <source>
        <dbReference type="ARBA" id="ARBA00022912"/>
    </source>
</evidence>